<reference evidence="1 2" key="1">
    <citation type="journal article" date="2018" name="Nat. Ecol. Evol.">
        <title>Pezizomycetes genomes reveal the molecular basis of ectomycorrhizal truffle lifestyle.</title>
        <authorList>
            <person name="Murat C."/>
            <person name="Payen T."/>
            <person name="Noel B."/>
            <person name="Kuo A."/>
            <person name="Morin E."/>
            <person name="Chen J."/>
            <person name="Kohler A."/>
            <person name="Krizsan K."/>
            <person name="Balestrini R."/>
            <person name="Da Silva C."/>
            <person name="Montanini B."/>
            <person name="Hainaut M."/>
            <person name="Levati E."/>
            <person name="Barry K.W."/>
            <person name="Belfiori B."/>
            <person name="Cichocki N."/>
            <person name="Clum A."/>
            <person name="Dockter R.B."/>
            <person name="Fauchery L."/>
            <person name="Guy J."/>
            <person name="Iotti M."/>
            <person name="Le Tacon F."/>
            <person name="Lindquist E.A."/>
            <person name="Lipzen A."/>
            <person name="Malagnac F."/>
            <person name="Mello A."/>
            <person name="Molinier V."/>
            <person name="Miyauchi S."/>
            <person name="Poulain J."/>
            <person name="Riccioni C."/>
            <person name="Rubini A."/>
            <person name="Sitrit Y."/>
            <person name="Splivallo R."/>
            <person name="Traeger S."/>
            <person name="Wang M."/>
            <person name="Zifcakova L."/>
            <person name="Wipf D."/>
            <person name="Zambonelli A."/>
            <person name="Paolocci F."/>
            <person name="Nowrousian M."/>
            <person name="Ottonello S."/>
            <person name="Baldrian P."/>
            <person name="Spatafora J.W."/>
            <person name="Henrissat B."/>
            <person name="Nagy L.G."/>
            <person name="Aury J.M."/>
            <person name="Wincker P."/>
            <person name="Grigoriev I.V."/>
            <person name="Bonfante P."/>
            <person name="Martin F.M."/>
        </authorList>
    </citation>
    <scope>NUCLEOTIDE SEQUENCE [LARGE SCALE GENOMIC DNA]</scope>
    <source>
        <strain evidence="1 2">RN42</strain>
    </source>
</reference>
<evidence type="ECO:0000313" key="2">
    <source>
        <dbReference type="Proteomes" id="UP000275078"/>
    </source>
</evidence>
<evidence type="ECO:0000313" key="1">
    <source>
        <dbReference type="EMBL" id="RPA72629.1"/>
    </source>
</evidence>
<accession>A0A3N4HEK8</accession>
<gene>
    <name evidence="1" type="ORF">BJ508DRAFT_314557</name>
</gene>
<dbReference type="AlphaFoldDB" id="A0A3N4HEK8"/>
<dbReference type="Proteomes" id="UP000275078">
    <property type="component" value="Unassembled WGS sequence"/>
</dbReference>
<protein>
    <submittedName>
        <fullName evidence="1">Uncharacterized protein</fullName>
    </submittedName>
</protein>
<proteinExistence type="predicted"/>
<name>A0A3N4HEK8_ASCIM</name>
<dbReference type="EMBL" id="ML119853">
    <property type="protein sequence ID" value="RPA72629.1"/>
    <property type="molecule type" value="Genomic_DNA"/>
</dbReference>
<keyword evidence="2" id="KW-1185">Reference proteome</keyword>
<organism evidence="1 2">
    <name type="scientific">Ascobolus immersus RN42</name>
    <dbReference type="NCBI Taxonomy" id="1160509"/>
    <lineage>
        <taxon>Eukaryota</taxon>
        <taxon>Fungi</taxon>
        <taxon>Dikarya</taxon>
        <taxon>Ascomycota</taxon>
        <taxon>Pezizomycotina</taxon>
        <taxon>Pezizomycetes</taxon>
        <taxon>Pezizales</taxon>
        <taxon>Ascobolaceae</taxon>
        <taxon>Ascobolus</taxon>
    </lineage>
</organism>
<sequence>MYACTVTTLSKILDTTNLGSTYLVHAICSATRAQGHPKTAKKFGPGYPRLSFQPAPTVKGPLPRAEWASLGVKAFERLGSDTGTTLTEIHRDNSSGRGLLSSPDYLATIPDRWKAGSSLLLAVTRMSHDNIWASWASWPAGRHVLPTPPKVRNMYTCNTLSLIIFFIVGGSHVCKRVYAPEGRSTPHCSKSHGNSFMVGRLRDAGSKRYITTISRKCELRLSIFGISV</sequence>